<reference evidence="6" key="1">
    <citation type="submission" date="2020-12" db="EMBL/GenBank/DDBJ databases">
        <title>Vagococcus allomyrinae sp. nov. and Enterococcus lavae sp. nov., isolated from the larvae of Allomyrina dichotoma.</title>
        <authorList>
            <person name="Lee S.D."/>
        </authorList>
    </citation>
    <scope>NUCLEOTIDE SEQUENCE</scope>
    <source>
        <strain evidence="6">BWB3-3</strain>
    </source>
</reference>
<dbReference type="SMART" id="SM00903">
    <property type="entry name" value="Flavin_Reduct"/>
    <property type="match status" value="1"/>
</dbReference>
<dbReference type="Proteomes" id="UP000674938">
    <property type="component" value="Unassembled WGS sequence"/>
</dbReference>
<dbReference type="Pfam" id="PF01613">
    <property type="entry name" value="Flavin_Reduct"/>
    <property type="match status" value="1"/>
</dbReference>
<feature type="domain" description="Flavin reductase like" evidence="5">
    <location>
        <begin position="20"/>
        <end position="179"/>
    </location>
</feature>
<dbReference type="InterPro" id="IPR002563">
    <property type="entry name" value="Flavin_Rdtase-like_dom"/>
</dbReference>
<dbReference type="GO" id="GO:0016646">
    <property type="term" value="F:oxidoreductase activity, acting on the CH-NH group of donors, NAD or NADP as acceptor"/>
    <property type="evidence" value="ECO:0007669"/>
    <property type="project" value="UniProtKB-ARBA"/>
</dbReference>
<keyword evidence="7" id="KW-1185">Reference proteome</keyword>
<dbReference type="PANTHER" id="PTHR33798">
    <property type="entry name" value="FLAVOPROTEIN OXYGENASE"/>
    <property type="match status" value="1"/>
</dbReference>
<accession>A0A940SX50</accession>
<comment type="caution">
    <text evidence="6">The sequence shown here is derived from an EMBL/GenBank/DDBJ whole genome shotgun (WGS) entry which is preliminary data.</text>
</comment>
<dbReference type="Gene3D" id="2.30.110.10">
    <property type="entry name" value="Electron Transport, Fmn-binding Protein, Chain A"/>
    <property type="match status" value="1"/>
</dbReference>
<evidence type="ECO:0000313" key="6">
    <source>
        <dbReference type="EMBL" id="MBP1043709.1"/>
    </source>
</evidence>
<dbReference type="EMBL" id="JAEEGA010000018">
    <property type="protein sequence ID" value="MBP1043709.1"/>
    <property type="molecule type" value="Genomic_DNA"/>
</dbReference>
<keyword evidence="3" id="KW-0288">FMN</keyword>
<evidence type="ECO:0000256" key="1">
    <source>
        <dbReference type="ARBA" id="ARBA00001917"/>
    </source>
</evidence>
<sequence length="207" mass="23117">MIHYESEQLSPEQQYKLLSGSVVPRPIAWVSTLSPDGGVVNLAPFSLFSIVSKDLPLVSLSIMREGGQQKDTAYNLSQTGEGVIHLVDDQLLQEMNDSSASLPRNESELTKLDVTTVASRRVTVPAIAEAKVRFEGKVYQHVPIYNQDKSQIITDLFILEILAYYFNEEVFDPKTNYLDVLKLKPIARLAGPNYGVMGETYQLARPK</sequence>
<dbReference type="SUPFAM" id="SSF50475">
    <property type="entry name" value="FMN-binding split barrel"/>
    <property type="match status" value="1"/>
</dbReference>
<proteinExistence type="inferred from homology"/>
<name>A0A940SX50_9ENTE</name>
<dbReference type="GO" id="GO:0010181">
    <property type="term" value="F:FMN binding"/>
    <property type="evidence" value="ECO:0007669"/>
    <property type="project" value="InterPro"/>
</dbReference>
<dbReference type="AlphaFoldDB" id="A0A940SX50"/>
<evidence type="ECO:0000256" key="3">
    <source>
        <dbReference type="ARBA" id="ARBA00022643"/>
    </source>
</evidence>
<dbReference type="InterPro" id="IPR012349">
    <property type="entry name" value="Split_barrel_FMN-bd"/>
</dbReference>
<protein>
    <submittedName>
        <fullName evidence="6">Flavin reductase family protein</fullName>
    </submittedName>
</protein>
<organism evidence="6 7">
    <name type="scientific">Vagococcus allomyrinae</name>
    <dbReference type="NCBI Taxonomy" id="2794353"/>
    <lineage>
        <taxon>Bacteria</taxon>
        <taxon>Bacillati</taxon>
        <taxon>Bacillota</taxon>
        <taxon>Bacilli</taxon>
        <taxon>Lactobacillales</taxon>
        <taxon>Enterococcaceae</taxon>
        <taxon>Vagococcus</taxon>
    </lineage>
</organism>
<dbReference type="PANTHER" id="PTHR33798:SF5">
    <property type="entry name" value="FLAVIN REDUCTASE LIKE DOMAIN-CONTAINING PROTEIN"/>
    <property type="match status" value="1"/>
</dbReference>
<dbReference type="RefSeq" id="WP_209531522.1">
    <property type="nucleotide sequence ID" value="NZ_JAEEGA010000018.1"/>
</dbReference>
<comment type="cofactor">
    <cofactor evidence="1">
        <name>FMN</name>
        <dbReference type="ChEBI" id="CHEBI:58210"/>
    </cofactor>
</comment>
<evidence type="ECO:0000256" key="4">
    <source>
        <dbReference type="ARBA" id="ARBA00038054"/>
    </source>
</evidence>
<evidence type="ECO:0000313" key="7">
    <source>
        <dbReference type="Proteomes" id="UP000674938"/>
    </source>
</evidence>
<keyword evidence="2" id="KW-0285">Flavoprotein</keyword>
<gene>
    <name evidence="6" type="ORF">I6N95_22020</name>
</gene>
<comment type="similarity">
    <text evidence="4">Belongs to the flavoredoxin family.</text>
</comment>
<evidence type="ECO:0000259" key="5">
    <source>
        <dbReference type="SMART" id="SM00903"/>
    </source>
</evidence>
<evidence type="ECO:0000256" key="2">
    <source>
        <dbReference type="ARBA" id="ARBA00022630"/>
    </source>
</evidence>